<name>A0AA38RBR9_9PEZI</name>
<evidence type="ECO:0000259" key="8">
    <source>
        <dbReference type="PROSITE" id="PS51914"/>
    </source>
</evidence>
<feature type="region of interest" description="Disordered" evidence="6">
    <location>
        <begin position="167"/>
        <end position="190"/>
    </location>
</feature>
<dbReference type="AlphaFoldDB" id="A0AA38RBR9"/>
<dbReference type="PANTHER" id="PTHR12630">
    <property type="entry name" value="N-LINKED OLIGOSACCHARIDE PROCESSING"/>
    <property type="match status" value="1"/>
</dbReference>
<dbReference type="Proteomes" id="UP001174694">
    <property type="component" value="Unassembled WGS sequence"/>
</dbReference>
<gene>
    <name evidence="9" type="ORF">NKR23_g7152</name>
</gene>
<dbReference type="InterPro" id="IPR039794">
    <property type="entry name" value="Gtb1-like"/>
</dbReference>
<evidence type="ECO:0000313" key="10">
    <source>
        <dbReference type="Proteomes" id="UP001174694"/>
    </source>
</evidence>
<feature type="coiled-coil region" evidence="5">
    <location>
        <begin position="251"/>
        <end position="285"/>
    </location>
</feature>
<reference evidence="9" key="1">
    <citation type="submission" date="2022-07" db="EMBL/GenBank/DDBJ databases">
        <title>Fungi with potential for degradation of polypropylene.</title>
        <authorList>
            <person name="Gostincar C."/>
        </authorList>
    </citation>
    <scope>NUCLEOTIDE SEQUENCE</scope>
    <source>
        <strain evidence="9">EXF-13308</strain>
    </source>
</reference>
<dbReference type="EMBL" id="JANBVO010000022">
    <property type="protein sequence ID" value="KAJ9142382.1"/>
    <property type="molecule type" value="Genomic_DNA"/>
</dbReference>
<evidence type="ECO:0000256" key="1">
    <source>
        <dbReference type="ARBA" id="ARBA00022387"/>
    </source>
</evidence>
<accession>A0AA38RBR9</accession>
<dbReference type="InterPro" id="IPR036607">
    <property type="entry name" value="PRKCSH"/>
</dbReference>
<evidence type="ECO:0000313" key="9">
    <source>
        <dbReference type="EMBL" id="KAJ9142382.1"/>
    </source>
</evidence>
<evidence type="ECO:0000256" key="4">
    <source>
        <dbReference type="ARBA" id="ARBA00023157"/>
    </source>
</evidence>
<keyword evidence="4" id="KW-1015">Disulfide bond</keyword>
<evidence type="ECO:0000256" key="3">
    <source>
        <dbReference type="ARBA" id="ARBA00022824"/>
    </source>
</evidence>
<feature type="signal peptide" evidence="7">
    <location>
        <begin position="1"/>
        <end position="21"/>
    </location>
</feature>
<sequence length="566" mass="62585">MRRRGALVLLSTVASAGLAAAAGSASFPRGVGPEFAKFYSKEDTFTCIGHPSVTLKASQINDNSCDCPDGSDEPGTPACSHIDPMSPPQPLPGSLVGTTNVSNALPGFWCVNEGHIGAYVPFMLVNDGVCDYDICCDGSEEYANVGGVRCESRCDSIGKEYRRLEEERRKSKERAAKRRRTLSKEARELRRRVESKAHALTEEIKALEAKRDDLKKKYEEIQIQERGKVVKPQGEGGGKLGVLAGLAKSRIQELRDTLDKVLDQRDDLQEQVDELEDILRKFREEYNPNFNDEGVKAAVKAWDDYAAKTSTDKKSDLSDSDILEILKEDSDTSGINWAEFIEEEGTSDTDVLYSLEAYLPPSLREYIHGKLVLARVWLIQNGILADNPTGGGESRLVIAAREAYEATANDLSSKESALNEQNSDLEKDYGPDGIFRAFKGKCVATDSGEYEYEVCWLDKATQKSKKGHGNTNMGNFVRIDTEIADEEERVDGKSLGSGPRMVLRYENGQACWNGPHRRTDVWLACSETEELWKVTEAEKCVYKMEVGTPAACEDVQEPGVSAKDEL</sequence>
<feature type="domain" description="MRH" evidence="8">
    <location>
        <begin position="440"/>
        <end position="554"/>
    </location>
</feature>
<dbReference type="GO" id="GO:0006491">
    <property type="term" value="P:N-glycan processing"/>
    <property type="evidence" value="ECO:0007669"/>
    <property type="project" value="TreeGrafter"/>
</dbReference>
<organism evidence="9 10">
    <name type="scientific">Pleurostoma richardsiae</name>
    <dbReference type="NCBI Taxonomy" id="41990"/>
    <lineage>
        <taxon>Eukaryota</taxon>
        <taxon>Fungi</taxon>
        <taxon>Dikarya</taxon>
        <taxon>Ascomycota</taxon>
        <taxon>Pezizomycotina</taxon>
        <taxon>Sordariomycetes</taxon>
        <taxon>Sordariomycetidae</taxon>
        <taxon>Calosphaeriales</taxon>
        <taxon>Pleurostomataceae</taxon>
        <taxon>Pleurostoma</taxon>
    </lineage>
</organism>
<keyword evidence="10" id="KW-1185">Reference proteome</keyword>
<dbReference type="Pfam" id="PF12999">
    <property type="entry name" value="PRKCSH-like"/>
    <property type="match status" value="2"/>
</dbReference>
<comment type="caution">
    <text evidence="9">The sequence shown here is derived from an EMBL/GenBank/DDBJ whole genome shotgun (WGS) entry which is preliminary data.</text>
</comment>
<evidence type="ECO:0000256" key="6">
    <source>
        <dbReference type="SAM" id="MobiDB-lite"/>
    </source>
</evidence>
<keyword evidence="3" id="KW-0256">Endoplasmic reticulum</keyword>
<proteinExistence type="predicted"/>
<dbReference type="PANTHER" id="PTHR12630:SF1">
    <property type="entry name" value="GLUCOSIDASE 2 SUBUNIT BETA"/>
    <property type="match status" value="1"/>
</dbReference>
<dbReference type="Gene3D" id="2.70.130.10">
    <property type="entry name" value="Mannose-6-phosphate receptor binding domain"/>
    <property type="match status" value="1"/>
</dbReference>
<dbReference type="PROSITE" id="PS51914">
    <property type="entry name" value="MRH"/>
    <property type="match status" value="1"/>
</dbReference>
<evidence type="ECO:0000256" key="5">
    <source>
        <dbReference type="SAM" id="Coils"/>
    </source>
</evidence>
<dbReference type="InterPro" id="IPR044865">
    <property type="entry name" value="MRH_dom"/>
</dbReference>
<keyword evidence="2 7" id="KW-0732">Signal</keyword>
<feature type="coiled-coil region" evidence="5">
    <location>
        <begin position="401"/>
        <end position="428"/>
    </location>
</feature>
<dbReference type="SUPFAM" id="SSF50911">
    <property type="entry name" value="Mannose 6-phosphate receptor domain"/>
    <property type="match status" value="1"/>
</dbReference>
<dbReference type="InterPro" id="IPR009011">
    <property type="entry name" value="Man6P_isomerase_rcpt-bd_dom_sf"/>
</dbReference>
<dbReference type="GO" id="GO:0017177">
    <property type="term" value="C:glucosidase II complex"/>
    <property type="evidence" value="ECO:0007669"/>
    <property type="project" value="TreeGrafter"/>
</dbReference>
<keyword evidence="5" id="KW-0175">Coiled coil</keyword>
<evidence type="ECO:0000256" key="7">
    <source>
        <dbReference type="SAM" id="SignalP"/>
    </source>
</evidence>
<dbReference type="Pfam" id="PF13015">
    <property type="entry name" value="PRKCSH_1"/>
    <property type="match status" value="1"/>
</dbReference>
<evidence type="ECO:0000256" key="2">
    <source>
        <dbReference type="ARBA" id="ARBA00022729"/>
    </source>
</evidence>
<dbReference type="InterPro" id="IPR028146">
    <property type="entry name" value="PRKCSH_N"/>
</dbReference>
<protein>
    <recommendedName>
        <fullName evidence="1">Glucosidase 2 subunit beta</fullName>
    </recommendedName>
</protein>
<feature type="chain" id="PRO_5041284605" description="Glucosidase 2 subunit beta" evidence="7">
    <location>
        <begin position="22"/>
        <end position="566"/>
    </location>
</feature>